<dbReference type="Pfam" id="PF01636">
    <property type="entry name" value="APH"/>
    <property type="match status" value="1"/>
</dbReference>
<evidence type="ECO:0000313" key="3">
    <source>
        <dbReference type="Proteomes" id="UP000037020"/>
    </source>
</evidence>
<evidence type="ECO:0000313" key="2">
    <source>
        <dbReference type="EMBL" id="KOG88257.1"/>
    </source>
</evidence>
<dbReference type="InterPro" id="IPR002575">
    <property type="entry name" value="Aminoglycoside_PTrfase"/>
</dbReference>
<protein>
    <recommendedName>
        <fullName evidence="1">Protein kinase domain-containing protein</fullName>
    </recommendedName>
</protein>
<gene>
    <name evidence="2" type="ORF">ADK38_20775</name>
</gene>
<organism evidence="2 3">
    <name type="scientific">Streptomyces varsoviensis</name>
    <dbReference type="NCBI Taxonomy" id="67373"/>
    <lineage>
        <taxon>Bacteria</taxon>
        <taxon>Bacillati</taxon>
        <taxon>Actinomycetota</taxon>
        <taxon>Actinomycetes</taxon>
        <taxon>Kitasatosporales</taxon>
        <taxon>Streptomycetaceae</taxon>
        <taxon>Streptomyces</taxon>
    </lineage>
</organism>
<feature type="non-terminal residue" evidence="2">
    <location>
        <position position="1"/>
    </location>
</feature>
<proteinExistence type="predicted"/>
<reference evidence="2 3" key="1">
    <citation type="submission" date="2015-07" db="EMBL/GenBank/DDBJ databases">
        <authorList>
            <person name="Ju K.-S."/>
            <person name="Doroghazi J.R."/>
            <person name="Metcalf W.W."/>
        </authorList>
    </citation>
    <scope>NUCLEOTIDE SEQUENCE [LARGE SCALE GENOMIC DNA]</scope>
    <source>
        <strain evidence="2 3">NRRL B-3589</strain>
    </source>
</reference>
<feature type="domain" description="Protein kinase" evidence="1">
    <location>
        <begin position="1"/>
        <end position="124"/>
    </location>
</feature>
<evidence type="ECO:0000259" key="1">
    <source>
        <dbReference type="PROSITE" id="PS50011"/>
    </source>
</evidence>
<dbReference type="InterPro" id="IPR000719">
    <property type="entry name" value="Prot_kinase_dom"/>
</dbReference>
<comment type="caution">
    <text evidence="2">The sequence shown here is derived from an EMBL/GenBank/DDBJ whole genome shotgun (WGS) entry which is preliminary data.</text>
</comment>
<dbReference type="PROSITE" id="PS50011">
    <property type="entry name" value="PROTEIN_KINASE_DOM"/>
    <property type="match status" value="1"/>
</dbReference>
<accession>A0ABR5J4C6</accession>
<dbReference type="Gene3D" id="3.90.1200.10">
    <property type="match status" value="1"/>
</dbReference>
<dbReference type="InterPro" id="IPR011009">
    <property type="entry name" value="Kinase-like_dom_sf"/>
</dbReference>
<dbReference type="SUPFAM" id="SSF56112">
    <property type="entry name" value="Protein kinase-like (PK-like)"/>
    <property type="match status" value="1"/>
</dbReference>
<sequence length="124" mass="13377">VLVHGDIAPQNLLVTTGPAALSAIVDWGDAMWADPAVEFAKVPLEGVPAMLEGYRQESRVVPGADAWAWEARVLWHHLVWALGRLPDPAPRPGERHWTAPPASRLLGLLRFFAAGPPAPWAALA</sequence>
<dbReference type="Proteomes" id="UP000037020">
    <property type="component" value="Unassembled WGS sequence"/>
</dbReference>
<dbReference type="EMBL" id="LGUT01001771">
    <property type="protein sequence ID" value="KOG88257.1"/>
    <property type="molecule type" value="Genomic_DNA"/>
</dbReference>
<name>A0ABR5J4C6_9ACTN</name>
<keyword evidence="3" id="KW-1185">Reference proteome</keyword>